<feature type="domain" description="HTH araC/xylS-type" evidence="4">
    <location>
        <begin position="171"/>
        <end position="272"/>
    </location>
</feature>
<evidence type="ECO:0000256" key="3">
    <source>
        <dbReference type="ARBA" id="ARBA00023163"/>
    </source>
</evidence>
<dbReference type="PROSITE" id="PS00041">
    <property type="entry name" value="HTH_ARAC_FAMILY_1"/>
    <property type="match status" value="1"/>
</dbReference>
<proteinExistence type="predicted"/>
<evidence type="ECO:0000259" key="4">
    <source>
        <dbReference type="PROSITE" id="PS01124"/>
    </source>
</evidence>
<keyword evidence="3" id="KW-0804">Transcription</keyword>
<dbReference type="InterPro" id="IPR050204">
    <property type="entry name" value="AraC_XylS_family_regulators"/>
</dbReference>
<organism evidence="5 6">
    <name type="scientific">Nocardia cyriacigeorgica</name>
    <dbReference type="NCBI Taxonomy" id="135487"/>
    <lineage>
        <taxon>Bacteria</taxon>
        <taxon>Bacillati</taxon>
        <taxon>Actinomycetota</taxon>
        <taxon>Actinomycetes</taxon>
        <taxon>Mycobacteriales</taxon>
        <taxon>Nocardiaceae</taxon>
        <taxon>Nocardia</taxon>
    </lineage>
</organism>
<dbReference type="Pfam" id="PF20240">
    <property type="entry name" value="DUF6597"/>
    <property type="match status" value="1"/>
</dbReference>
<keyword evidence="1" id="KW-0805">Transcription regulation</keyword>
<dbReference type="InterPro" id="IPR018060">
    <property type="entry name" value="HTH_AraC"/>
</dbReference>
<gene>
    <name evidence="5" type="ORF">NCTC10797_00756</name>
</gene>
<dbReference type="AlphaFoldDB" id="A0A4U8VTN4"/>
<dbReference type="EMBL" id="LR215973">
    <property type="protein sequence ID" value="VFA97000.1"/>
    <property type="molecule type" value="Genomic_DNA"/>
</dbReference>
<reference evidence="5 6" key="1">
    <citation type="submission" date="2019-02" db="EMBL/GenBank/DDBJ databases">
        <authorList>
            <consortium name="Pathogen Informatics"/>
        </authorList>
    </citation>
    <scope>NUCLEOTIDE SEQUENCE [LARGE SCALE GENOMIC DNA]</scope>
    <source>
        <strain evidence="5 6">3012STDY6756504</strain>
    </source>
</reference>
<evidence type="ECO:0000313" key="6">
    <source>
        <dbReference type="Proteomes" id="UP000290439"/>
    </source>
</evidence>
<evidence type="ECO:0000256" key="1">
    <source>
        <dbReference type="ARBA" id="ARBA00023015"/>
    </source>
</evidence>
<keyword evidence="2" id="KW-0238">DNA-binding</keyword>
<dbReference type="InterPro" id="IPR018062">
    <property type="entry name" value="HTH_AraC-typ_CS"/>
</dbReference>
<dbReference type="Gene3D" id="1.10.10.60">
    <property type="entry name" value="Homeodomain-like"/>
    <property type="match status" value="1"/>
</dbReference>
<dbReference type="PROSITE" id="PS01124">
    <property type="entry name" value="HTH_ARAC_FAMILY_2"/>
    <property type="match status" value="1"/>
</dbReference>
<dbReference type="SUPFAM" id="SSF46689">
    <property type="entry name" value="Homeodomain-like"/>
    <property type="match status" value="1"/>
</dbReference>
<sequence length="296" mass="33348">MPERGDRGALAGRKGILHPDEQARYRTLRRLPVGPELAEVIDWYWSVRWDLRGRPPYIAEVLPFPCVNVTFERSETKTGGFVNGVCTTKFVRELTGAGETFGIRFRAGGFGAFTGLDVGEFRDRTVALAEVLPDADRLTGAVLAECSDEGRRDVVETFFARGLSAPDPNYDLVLRIVEAMATDRDLTRVDQVTERYAVSIRTLQRLFRRYVGAGPKWVLRRYRLQDAADLLARGRVDDLAALSAELGYYDQAHFTREFTAEVGMAPAEYAKHTLRARNEVTAKMLPRGTEIPEQFR</sequence>
<dbReference type="RefSeq" id="WP_130916003.1">
    <property type="nucleotide sequence ID" value="NZ_LR215973.1"/>
</dbReference>
<protein>
    <submittedName>
        <fullName evidence="5">Transcriptional activator FtrA</fullName>
    </submittedName>
</protein>
<evidence type="ECO:0000256" key="2">
    <source>
        <dbReference type="ARBA" id="ARBA00023125"/>
    </source>
</evidence>
<dbReference type="PANTHER" id="PTHR46796">
    <property type="entry name" value="HTH-TYPE TRANSCRIPTIONAL ACTIVATOR RHAS-RELATED"/>
    <property type="match status" value="1"/>
</dbReference>
<dbReference type="Proteomes" id="UP000290439">
    <property type="component" value="Chromosome"/>
</dbReference>
<dbReference type="SMART" id="SM00342">
    <property type="entry name" value="HTH_ARAC"/>
    <property type="match status" value="1"/>
</dbReference>
<accession>A0A4U8VTN4</accession>
<name>A0A4U8VTN4_9NOCA</name>
<evidence type="ECO:0000313" key="5">
    <source>
        <dbReference type="EMBL" id="VFA97000.1"/>
    </source>
</evidence>
<dbReference type="Pfam" id="PF12833">
    <property type="entry name" value="HTH_18"/>
    <property type="match status" value="1"/>
</dbReference>
<dbReference type="InterPro" id="IPR046532">
    <property type="entry name" value="DUF6597"/>
</dbReference>
<dbReference type="InterPro" id="IPR009057">
    <property type="entry name" value="Homeodomain-like_sf"/>
</dbReference>
<dbReference type="GO" id="GO:0003700">
    <property type="term" value="F:DNA-binding transcription factor activity"/>
    <property type="evidence" value="ECO:0007669"/>
    <property type="project" value="InterPro"/>
</dbReference>
<dbReference type="GO" id="GO:0043565">
    <property type="term" value="F:sequence-specific DNA binding"/>
    <property type="evidence" value="ECO:0007669"/>
    <property type="project" value="InterPro"/>
</dbReference>